<dbReference type="SUPFAM" id="SSF55729">
    <property type="entry name" value="Acyl-CoA N-acyltransferases (Nat)"/>
    <property type="match status" value="1"/>
</dbReference>
<protein>
    <submittedName>
        <fullName evidence="2">GNAT family N-acetyltransferase</fullName>
        <ecNumber evidence="2">2.3.1.-</ecNumber>
    </submittedName>
</protein>
<evidence type="ECO:0000259" key="1">
    <source>
        <dbReference type="PROSITE" id="PS51186"/>
    </source>
</evidence>
<evidence type="ECO:0000313" key="2">
    <source>
        <dbReference type="EMBL" id="MDN3589889.1"/>
    </source>
</evidence>
<dbReference type="Gene3D" id="3.40.630.30">
    <property type="match status" value="1"/>
</dbReference>
<organism evidence="2 3">
    <name type="scientific">Methylobacterium adhaesivum</name>
    <dbReference type="NCBI Taxonomy" id="333297"/>
    <lineage>
        <taxon>Bacteria</taxon>
        <taxon>Pseudomonadati</taxon>
        <taxon>Pseudomonadota</taxon>
        <taxon>Alphaproteobacteria</taxon>
        <taxon>Hyphomicrobiales</taxon>
        <taxon>Methylobacteriaceae</taxon>
        <taxon>Methylobacterium</taxon>
    </lineage>
</organism>
<name>A0ABT8BDH1_9HYPH</name>
<dbReference type="Proteomes" id="UP001224644">
    <property type="component" value="Unassembled WGS sequence"/>
</dbReference>
<dbReference type="RefSeq" id="WP_238221230.1">
    <property type="nucleotide sequence ID" value="NZ_BPQD01000001.1"/>
</dbReference>
<dbReference type="GO" id="GO:0016746">
    <property type="term" value="F:acyltransferase activity"/>
    <property type="evidence" value="ECO:0007669"/>
    <property type="project" value="UniProtKB-KW"/>
</dbReference>
<proteinExistence type="predicted"/>
<accession>A0ABT8BDH1</accession>
<gene>
    <name evidence="2" type="ORF">QWZ12_04605</name>
</gene>
<comment type="caution">
    <text evidence="2">The sequence shown here is derived from an EMBL/GenBank/DDBJ whole genome shotgun (WGS) entry which is preliminary data.</text>
</comment>
<dbReference type="InterPro" id="IPR016181">
    <property type="entry name" value="Acyl_CoA_acyltransferase"/>
</dbReference>
<dbReference type="PROSITE" id="PS51186">
    <property type="entry name" value="GNAT"/>
    <property type="match status" value="1"/>
</dbReference>
<dbReference type="Pfam" id="PF00583">
    <property type="entry name" value="Acetyltransf_1"/>
    <property type="match status" value="1"/>
</dbReference>
<sequence length="193" mass="21068">MPEPRMSEFRSFHPVIRRLWPSDAAAVEAYFLRLDPETRASRFMGTLSDAAALAYARQALKVDGVVFGGFVDGTLRALGELRPTHAPPSPYALGAEAEAAFAVERDYRRNGLGQALFHRIAGAARHRGVRDLRVRCLSRNRPMQGLAARVGADLRMTGGEAEGALHLPRPTPASLWRESVTEAFDFTLALAAA</sequence>
<keyword evidence="2" id="KW-0012">Acyltransferase</keyword>
<keyword evidence="3" id="KW-1185">Reference proteome</keyword>
<evidence type="ECO:0000313" key="3">
    <source>
        <dbReference type="Proteomes" id="UP001224644"/>
    </source>
</evidence>
<dbReference type="EMBL" id="JAUFPX010000002">
    <property type="protein sequence ID" value="MDN3589889.1"/>
    <property type="molecule type" value="Genomic_DNA"/>
</dbReference>
<feature type="domain" description="N-acetyltransferase" evidence="1">
    <location>
        <begin position="14"/>
        <end position="178"/>
    </location>
</feature>
<dbReference type="EC" id="2.3.1.-" evidence="2"/>
<reference evidence="3" key="1">
    <citation type="journal article" date="2019" name="Int. J. Syst. Evol. Microbiol.">
        <title>The Global Catalogue of Microorganisms (GCM) 10K type strain sequencing project: providing services to taxonomists for standard genome sequencing and annotation.</title>
        <authorList>
            <consortium name="The Broad Institute Genomics Platform"/>
            <consortium name="The Broad Institute Genome Sequencing Center for Infectious Disease"/>
            <person name="Wu L."/>
            <person name="Ma J."/>
        </authorList>
    </citation>
    <scope>NUCLEOTIDE SEQUENCE [LARGE SCALE GENOMIC DNA]</scope>
    <source>
        <strain evidence="3">CECT 7069</strain>
    </source>
</reference>
<dbReference type="InterPro" id="IPR000182">
    <property type="entry name" value="GNAT_dom"/>
</dbReference>
<keyword evidence="2" id="KW-0808">Transferase</keyword>